<evidence type="ECO:0000313" key="3">
    <source>
        <dbReference type="Proteomes" id="UP000694240"/>
    </source>
</evidence>
<name>A0A8T2C8V2_9BRAS</name>
<evidence type="ECO:0000313" key="2">
    <source>
        <dbReference type="EMBL" id="KAG7593524.1"/>
    </source>
</evidence>
<dbReference type="InterPro" id="IPR001810">
    <property type="entry name" value="F-box_dom"/>
</dbReference>
<dbReference type="PANTHER" id="PTHR31111:SF130">
    <property type="entry name" value="F-BOX ASSOCIATED UBIQUITINATION EFFECTOR FAMILY PROTEIN"/>
    <property type="match status" value="1"/>
</dbReference>
<dbReference type="Pfam" id="PF08268">
    <property type="entry name" value="FBA_3"/>
    <property type="match status" value="1"/>
</dbReference>
<accession>A0A8T2C8V2</accession>
<dbReference type="NCBIfam" id="TIGR01640">
    <property type="entry name" value="F_box_assoc_1"/>
    <property type="match status" value="1"/>
</dbReference>
<dbReference type="CDD" id="cd22157">
    <property type="entry name" value="F-box_AtFBW1-like"/>
    <property type="match status" value="1"/>
</dbReference>
<gene>
    <name evidence="2" type="ORF">ISN45_Aa01g023170</name>
</gene>
<proteinExistence type="predicted"/>
<dbReference type="SMART" id="SM00256">
    <property type="entry name" value="FBOX"/>
    <property type="match status" value="1"/>
</dbReference>
<dbReference type="Proteomes" id="UP000694240">
    <property type="component" value="Chromosome 6"/>
</dbReference>
<sequence length="425" mass="49171">MNRGANSDYIPTDLIYEILSRLHAKSIARFRCVSKLWKSMPCQPYFTKLFHTNSSSNPRLLIGVVQGGEWSFFSSPQPKNHYENSSLVVAADFHMKFSEDRIQHYCSYASGLIYFANMRISKDDENEVRAICNPSTGQYAILPPDLKSTLRSCNGFLGFDPIGMQFKVLVLNRRVDGQLVYQILTLGTENMRWREIEFPSYSGLVSEMICINGVLYYNNHKNIGCFDVRSEKFKFLNQNPDCLTSWSTKMINYKGKFGVTNLEDDYAGGFPLKLRMWVLDDVKKQEWTTYAYTLRAENIVEDNNYIYVVGVTASGEIVLAKNNAHKPFYVFYFNPERNTLRSVEIQGVREEEEWSNNHRVYYFVDHVADLRFNVMKTTYAATSISPPEHNTSTSSREDHQVRTVAHHRRFESVNKFDALCLLEDD</sequence>
<evidence type="ECO:0000259" key="1">
    <source>
        <dbReference type="SMART" id="SM00256"/>
    </source>
</evidence>
<feature type="domain" description="F-box" evidence="1">
    <location>
        <begin position="10"/>
        <end position="50"/>
    </location>
</feature>
<dbReference type="EMBL" id="JAEFBK010000006">
    <property type="protein sequence ID" value="KAG7593524.1"/>
    <property type="molecule type" value="Genomic_DNA"/>
</dbReference>
<dbReference type="InterPro" id="IPR013187">
    <property type="entry name" value="F-box-assoc_dom_typ3"/>
</dbReference>
<keyword evidence="3" id="KW-1185">Reference proteome</keyword>
<dbReference type="PANTHER" id="PTHR31111">
    <property type="entry name" value="BNAA05G37150D PROTEIN-RELATED"/>
    <property type="match status" value="1"/>
</dbReference>
<dbReference type="Pfam" id="PF00646">
    <property type="entry name" value="F-box"/>
    <property type="match status" value="1"/>
</dbReference>
<protein>
    <submittedName>
        <fullName evidence="2">F-box associated domain type 3</fullName>
    </submittedName>
</protein>
<comment type="caution">
    <text evidence="2">The sequence shown here is derived from an EMBL/GenBank/DDBJ whole genome shotgun (WGS) entry which is preliminary data.</text>
</comment>
<dbReference type="InterPro" id="IPR017451">
    <property type="entry name" value="F-box-assoc_interact_dom"/>
</dbReference>
<dbReference type="AlphaFoldDB" id="A0A8T2C8V2"/>
<organism evidence="2 3">
    <name type="scientific">Arabidopsis thaliana x Arabidopsis arenosa</name>
    <dbReference type="NCBI Taxonomy" id="1240361"/>
    <lineage>
        <taxon>Eukaryota</taxon>
        <taxon>Viridiplantae</taxon>
        <taxon>Streptophyta</taxon>
        <taxon>Embryophyta</taxon>
        <taxon>Tracheophyta</taxon>
        <taxon>Spermatophyta</taxon>
        <taxon>Magnoliopsida</taxon>
        <taxon>eudicotyledons</taxon>
        <taxon>Gunneridae</taxon>
        <taxon>Pentapetalae</taxon>
        <taxon>rosids</taxon>
        <taxon>malvids</taxon>
        <taxon>Brassicales</taxon>
        <taxon>Brassicaceae</taxon>
        <taxon>Camelineae</taxon>
        <taxon>Arabidopsis</taxon>
    </lineage>
</organism>
<reference evidence="2 3" key="1">
    <citation type="submission" date="2020-12" db="EMBL/GenBank/DDBJ databases">
        <title>Concerted genomic and epigenomic changes stabilize Arabidopsis allopolyploids.</title>
        <authorList>
            <person name="Chen Z."/>
        </authorList>
    </citation>
    <scope>NUCLEOTIDE SEQUENCE [LARGE SCALE GENOMIC DNA]</scope>
    <source>
        <strain evidence="2">Allo738</strain>
        <tissue evidence="2">Leaf</tissue>
    </source>
</reference>